<dbReference type="InterPro" id="IPR004445">
    <property type="entry name" value="GltS"/>
</dbReference>
<dbReference type="OrthoDB" id="4921038at2"/>
<keyword evidence="1" id="KW-1003">Cell membrane</keyword>
<keyword evidence="1" id="KW-0406">Ion transport</keyword>
<evidence type="ECO:0000256" key="1">
    <source>
        <dbReference type="HAMAP-Rule" id="MF_02062"/>
    </source>
</evidence>
<dbReference type="AlphaFoldDB" id="A0A5C7A8I3"/>
<dbReference type="Proteomes" id="UP000321903">
    <property type="component" value="Unassembled WGS sequence"/>
</dbReference>
<feature type="transmembrane region" description="Helical" evidence="1">
    <location>
        <begin position="327"/>
        <end position="348"/>
    </location>
</feature>
<protein>
    <recommendedName>
        <fullName evidence="1">Sodium/glutamate symporter</fullName>
    </recommendedName>
</protein>
<organism evidence="2 3">
    <name type="scientific">Psychrobacter frigidicola</name>
    <dbReference type="NCBI Taxonomy" id="45611"/>
    <lineage>
        <taxon>Bacteria</taxon>
        <taxon>Pseudomonadati</taxon>
        <taxon>Pseudomonadota</taxon>
        <taxon>Gammaproteobacteria</taxon>
        <taxon>Moraxellales</taxon>
        <taxon>Moraxellaceae</taxon>
        <taxon>Psychrobacter</taxon>
    </lineage>
</organism>
<dbReference type="PANTHER" id="PTHR36178">
    <property type="entry name" value="SLR0625 PROTEIN"/>
    <property type="match status" value="1"/>
</dbReference>
<dbReference type="GO" id="GO:0015813">
    <property type="term" value="P:L-glutamate transmembrane transport"/>
    <property type="evidence" value="ECO:0007669"/>
    <property type="project" value="InterPro"/>
</dbReference>
<dbReference type="GO" id="GO:0005886">
    <property type="term" value="C:plasma membrane"/>
    <property type="evidence" value="ECO:0007669"/>
    <property type="project" value="UniProtKB-SubCell"/>
</dbReference>
<keyword evidence="1" id="KW-0997">Cell inner membrane</keyword>
<comment type="function">
    <text evidence="1">Catalyzes the sodium-dependent transport of glutamate.</text>
</comment>
<keyword evidence="1" id="KW-0915">Sodium</keyword>
<keyword evidence="1" id="KW-0029">Amino-acid transport</keyword>
<feature type="transmembrane region" description="Helical" evidence="1">
    <location>
        <begin position="299"/>
        <end position="321"/>
    </location>
</feature>
<keyword evidence="1" id="KW-0769">Symport</keyword>
<keyword evidence="3" id="KW-1185">Reference proteome</keyword>
<keyword evidence="1" id="KW-0739">Sodium transport</keyword>
<dbReference type="HAMAP" id="MF_02062">
    <property type="entry name" value="GltS"/>
    <property type="match status" value="1"/>
</dbReference>
<gene>
    <name evidence="1" type="primary">gltS</name>
    <name evidence="2" type="ORF">ES754_08655</name>
</gene>
<feature type="transmembrane region" description="Helical" evidence="1">
    <location>
        <begin position="153"/>
        <end position="176"/>
    </location>
</feature>
<comment type="similarity">
    <text evidence="1">Belongs to the glutamate:Na(+) symporter (ESS) (TC 2.A.27) family.</text>
</comment>
<keyword evidence="1" id="KW-1133">Transmembrane helix</keyword>
<keyword evidence="1" id="KW-0472">Membrane</keyword>
<evidence type="ECO:0000313" key="2">
    <source>
        <dbReference type="EMBL" id="TXD97070.1"/>
    </source>
</evidence>
<feature type="transmembrane region" description="Helical" evidence="1">
    <location>
        <begin position="360"/>
        <end position="383"/>
    </location>
</feature>
<feature type="transmembrane region" description="Helical" evidence="1">
    <location>
        <begin position="236"/>
        <end position="256"/>
    </location>
</feature>
<evidence type="ECO:0000313" key="3">
    <source>
        <dbReference type="Proteomes" id="UP000321903"/>
    </source>
</evidence>
<dbReference type="PANTHER" id="PTHR36178:SF1">
    <property type="entry name" value="SODIUM_GLUTAMATE SYMPORTER"/>
    <property type="match status" value="1"/>
</dbReference>
<sequence>MEITLNGYYTLIFATLVLLLGRFMIKNIKVLEDFNIPEPVVGGLVAAMIVYALNIVWGYSFNFHQGLQTATMLMFFASIGLSADFGRLKAGGTPLLIFLAVVSVFIVLQDVVGVGMASALGLDPLLGLVTGSISLTGGHGTAGAWGVVLEEEYGVVGATTLGIAVATYGLVAGGIVGGPVARRLIKNLGLTPTPDNPNPSNVEKVAGAQSLYSTKHDEDGDHRQEEMFEKPDNIRLITASSMIETLALFAAALAFADIMTIVAEGTWFQLPTFVWALAAGVIIRNALTMVFNFDMFDRAIDVIGNASLSLFLAMALLSLKLWQLTDLAGPVLIILLVQTLVMILYAYFVTFKIMGKDYDAAVLSAGHCGFGMGATPTAIANMQAVTDRYLPSPKAFLIVPMVGAFFVDIINATVLQIFTKIPF</sequence>
<feature type="transmembrane region" description="Helical" evidence="1">
    <location>
        <begin position="95"/>
        <end position="120"/>
    </location>
</feature>
<keyword evidence="1" id="KW-0812">Transmembrane</keyword>
<dbReference type="EMBL" id="VORZ01000002">
    <property type="protein sequence ID" value="TXD97070.1"/>
    <property type="molecule type" value="Genomic_DNA"/>
</dbReference>
<feature type="transmembrane region" description="Helical" evidence="1">
    <location>
        <begin position="268"/>
        <end position="287"/>
    </location>
</feature>
<name>A0A5C7A8I3_9GAMM</name>
<reference evidence="2 3" key="1">
    <citation type="submission" date="2019-08" db="EMBL/GenBank/DDBJ databases">
        <title>Genome sequence of Psychrobacter frigidicola ACAM304 (type strain).</title>
        <authorList>
            <person name="Bowman J.P."/>
        </authorList>
    </citation>
    <scope>NUCLEOTIDE SEQUENCE [LARGE SCALE GENOMIC DNA]</scope>
    <source>
        <strain evidence="2 3">ACAM 304</strain>
    </source>
</reference>
<comment type="subcellular location">
    <subcellularLocation>
        <location evidence="1">Cell inner membrane</location>
        <topology evidence="1">Multi-pass membrane protein</topology>
    </subcellularLocation>
</comment>
<keyword evidence="1" id="KW-0813">Transport</keyword>
<dbReference type="RefSeq" id="WP_147223775.1">
    <property type="nucleotide sequence ID" value="NZ_CAJGYY010000001.1"/>
</dbReference>
<comment type="caution">
    <text evidence="2">The sequence shown here is derived from an EMBL/GenBank/DDBJ whole genome shotgun (WGS) entry which is preliminary data.</text>
</comment>
<dbReference type="GO" id="GO:0015501">
    <property type="term" value="F:glutamate:sodium symporter activity"/>
    <property type="evidence" value="ECO:0007669"/>
    <property type="project" value="UniProtKB-UniRule"/>
</dbReference>
<proteinExistence type="inferred from homology"/>
<feature type="transmembrane region" description="Helical" evidence="1">
    <location>
        <begin position="395"/>
        <end position="418"/>
    </location>
</feature>
<accession>A0A5C7A8I3</accession>
<feature type="transmembrane region" description="Helical" evidence="1">
    <location>
        <begin position="37"/>
        <end position="59"/>
    </location>
</feature>
<dbReference type="Pfam" id="PF03616">
    <property type="entry name" value="Glt_symporter"/>
    <property type="match status" value="1"/>
</dbReference>
<feature type="transmembrane region" description="Helical" evidence="1">
    <location>
        <begin position="6"/>
        <end position="25"/>
    </location>
</feature>